<sequence length="189" mass="19875">MSANRTDPTSRQHGAQPAHNAKHAPAPAPAEAIPPGFAAERNRTRRFSEHSDSSEPGCLEQGGATTRGADRANKSLSHDFDTLMSDLGWHIDRAGQSVSDTWSSAVDDTHAALPDLRAHWDALCAKVGSQFESLGAARGSNEAVEAVREQTGTAVPVAGGHAARSHSPPNSEARAEASAQRTTGSRRLV</sequence>
<evidence type="ECO:0000313" key="2">
    <source>
        <dbReference type="EMBL" id="KAL1409811.1"/>
    </source>
</evidence>
<name>A0ABR3Q507_9TREE</name>
<proteinExistence type="predicted"/>
<feature type="compositionally biased region" description="Low complexity" evidence="1">
    <location>
        <begin position="15"/>
        <end position="39"/>
    </location>
</feature>
<feature type="compositionally biased region" description="Polar residues" evidence="1">
    <location>
        <begin position="1"/>
        <end position="13"/>
    </location>
</feature>
<protein>
    <submittedName>
        <fullName evidence="2">Uncharacterized protein</fullName>
    </submittedName>
</protein>
<gene>
    <name evidence="2" type="ORF">Q8F55_003808</name>
</gene>
<evidence type="ECO:0000256" key="1">
    <source>
        <dbReference type="SAM" id="MobiDB-lite"/>
    </source>
</evidence>
<dbReference type="Proteomes" id="UP001565368">
    <property type="component" value="Unassembled WGS sequence"/>
</dbReference>
<keyword evidence="3" id="KW-1185">Reference proteome</keyword>
<feature type="region of interest" description="Disordered" evidence="1">
    <location>
        <begin position="156"/>
        <end position="189"/>
    </location>
</feature>
<feature type="region of interest" description="Disordered" evidence="1">
    <location>
        <begin position="1"/>
        <end position="71"/>
    </location>
</feature>
<organism evidence="2 3">
    <name type="scientific">Vanrija albida</name>
    <dbReference type="NCBI Taxonomy" id="181172"/>
    <lineage>
        <taxon>Eukaryota</taxon>
        <taxon>Fungi</taxon>
        <taxon>Dikarya</taxon>
        <taxon>Basidiomycota</taxon>
        <taxon>Agaricomycotina</taxon>
        <taxon>Tremellomycetes</taxon>
        <taxon>Trichosporonales</taxon>
        <taxon>Trichosporonaceae</taxon>
        <taxon>Vanrija</taxon>
    </lineage>
</organism>
<feature type="compositionally biased region" description="Polar residues" evidence="1">
    <location>
        <begin position="179"/>
        <end position="189"/>
    </location>
</feature>
<comment type="caution">
    <text evidence="2">The sequence shown here is derived from an EMBL/GenBank/DDBJ whole genome shotgun (WGS) entry which is preliminary data.</text>
</comment>
<accession>A0ABR3Q507</accession>
<dbReference type="EMBL" id="JBBXJM010000003">
    <property type="protein sequence ID" value="KAL1409811.1"/>
    <property type="molecule type" value="Genomic_DNA"/>
</dbReference>
<evidence type="ECO:0000313" key="3">
    <source>
        <dbReference type="Proteomes" id="UP001565368"/>
    </source>
</evidence>
<feature type="compositionally biased region" description="Basic and acidic residues" evidence="1">
    <location>
        <begin position="40"/>
        <end position="53"/>
    </location>
</feature>
<reference evidence="2 3" key="1">
    <citation type="submission" date="2023-08" db="EMBL/GenBank/DDBJ databases">
        <title>Annotated Genome Sequence of Vanrija albida AlHP1.</title>
        <authorList>
            <person name="Herzog R."/>
        </authorList>
    </citation>
    <scope>NUCLEOTIDE SEQUENCE [LARGE SCALE GENOMIC DNA]</scope>
    <source>
        <strain evidence="2 3">AlHP1</strain>
    </source>
</reference>
<dbReference type="GeneID" id="95984851"/>
<dbReference type="RefSeq" id="XP_069209755.1">
    <property type="nucleotide sequence ID" value="XM_069352337.1"/>
</dbReference>